<keyword evidence="2" id="KW-1185">Reference proteome</keyword>
<name>A0ABN0XC07_9ACTN</name>
<dbReference type="EMBL" id="BAAABM010000054">
    <property type="protein sequence ID" value="GAA0360493.1"/>
    <property type="molecule type" value="Genomic_DNA"/>
</dbReference>
<proteinExistence type="predicted"/>
<evidence type="ECO:0000313" key="2">
    <source>
        <dbReference type="Proteomes" id="UP001501822"/>
    </source>
</evidence>
<organism evidence="1 2">
    <name type="scientific">Actinoallomurus spadix</name>
    <dbReference type="NCBI Taxonomy" id="79912"/>
    <lineage>
        <taxon>Bacteria</taxon>
        <taxon>Bacillati</taxon>
        <taxon>Actinomycetota</taxon>
        <taxon>Actinomycetes</taxon>
        <taxon>Streptosporangiales</taxon>
        <taxon>Thermomonosporaceae</taxon>
        <taxon>Actinoallomurus</taxon>
    </lineage>
</organism>
<evidence type="ECO:0008006" key="3">
    <source>
        <dbReference type="Google" id="ProtNLM"/>
    </source>
</evidence>
<dbReference type="SUPFAM" id="SSF54786">
    <property type="entry name" value="YcfA/nrd intein domain"/>
    <property type="match status" value="1"/>
</dbReference>
<evidence type="ECO:0000313" key="1">
    <source>
        <dbReference type="EMBL" id="GAA0360493.1"/>
    </source>
</evidence>
<protein>
    <recommendedName>
        <fullName evidence="3">Type II toxin-antitoxin system HicA family toxin</fullName>
    </recommendedName>
</protein>
<accession>A0ABN0XC07</accession>
<comment type="caution">
    <text evidence="1">The sequence shown here is derived from an EMBL/GenBank/DDBJ whole genome shotgun (WGS) entry which is preliminary data.</text>
</comment>
<dbReference type="Proteomes" id="UP001501822">
    <property type="component" value="Unassembled WGS sequence"/>
</dbReference>
<reference evidence="1 2" key="1">
    <citation type="journal article" date="2019" name="Int. J. Syst. Evol. Microbiol.">
        <title>The Global Catalogue of Microorganisms (GCM) 10K type strain sequencing project: providing services to taxonomists for standard genome sequencing and annotation.</title>
        <authorList>
            <consortium name="The Broad Institute Genomics Platform"/>
            <consortium name="The Broad Institute Genome Sequencing Center for Infectious Disease"/>
            <person name="Wu L."/>
            <person name="Ma J."/>
        </authorList>
    </citation>
    <scope>NUCLEOTIDE SEQUENCE [LARGE SCALE GENOMIC DNA]</scope>
    <source>
        <strain evidence="1 2">JCM 3146</strain>
    </source>
</reference>
<sequence>MKIPRDLRQLARRAEAAGWTITLTSNNHLAWKPPSGRTVFCPSTPSDHRSVQNVIGKLRRAGLNTR</sequence>
<gene>
    <name evidence="1" type="ORF">GCM10010151_57910</name>
</gene>